<accession>A0AA96GMM3</accession>
<name>A0AA96GMM3_9BACT</name>
<evidence type="ECO:0000313" key="2">
    <source>
        <dbReference type="Proteomes" id="UP001302494"/>
    </source>
</evidence>
<dbReference type="SUPFAM" id="SSF48295">
    <property type="entry name" value="TrpR-like"/>
    <property type="match status" value="1"/>
</dbReference>
<dbReference type="InterPro" id="IPR002514">
    <property type="entry name" value="Transposase_8"/>
</dbReference>
<dbReference type="KEGG" id="nneo:PQG83_09470"/>
<dbReference type="Pfam" id="PF01527">
    <property type="entry name" value="HTH_Tnp_1"/>
    <property type="match status" value="1"/>
</dbReference>
<dbReference type="GO" id="GO:0043565">
    <property type="term" value="F:sequence-specific DNA binding"/>
    <property type="evidence" value="ECO:0007669"/>
    <property type="project" value="InterPro"/>
</dbReference>
<keyword evidence="2" id="KW-1185">Reference proteome</keyword>
<sequence length="116" mass="13184">MGNKRVRHSAEFKAKVALEALKGLTTVNELAGQYQVHPRQISQWKRQVQGGARELFTGARGKSAQDSEAVHAKLYKEIGRLKMELDWIKKLPGSVDVKRQWIVPGHPQLSIRRQCE</sequence>
<dbReference type="GO" id="GO:0004803">
    <property type="term" value="F:transposase activity"/>
    <property type="evidence" value="ECO:0007669"/>
    <property type="project" value="InterPro"/>
</dbReference>
<gene>
    <name evidence="1" type="ORF">PQG83_09470</name>
</gene>
<dbReference type="InterPro" id="IPR036388">
    <property type="entry name" value="WH-like_DNA-bd_sf"/>
</dbReference>
<dbReference type="InterPro" id="IPR010921">
    <property type="entry name" value="Trp_repressor/repl_initiator"/>
</dbReference>
<dbReference type="GO" id="GO:0006313">
    <property type="term" value="P:DNA transposition"/>
    <property type="evidence" value="ECO:0007669"/>
    <property type="project" value="InterPro"/>
</dbReference>
<reference evidence="1 2" key="1">
    <citation type="submission" date="2023-01" db="EMBL/GenBank/DDBJ databases">
        <title>Cultivation and genomic characterization of new, ubiquitous marine nitrite-oxidizing bacteria from the Nitrospirales.</title>
        <authorList>
            <person name="Mueller A.J."/>
            <person name="Daebeler A."/>
            <person name="Herbold C.W."/>
            <person name="Kirkegaard R.H."/>
            <person name="Daims H."/>
        </authorList>
    </citation>
    <scope>NUCLEOTIDE SEQUENCE [LARGE SCALE GENOMIC DNA]</scope>
    <source>
        <strain evidence="1 2">DK</strain>
    </source>
</reference>
<dbReference type="AlphaFoldDB" id="A0AA96GMM3"/>
<dbReference type="Proteomes" id="UP001302494">
    <property type="component" value="Chromosome"/>
</dbReference>
<organism evidence="1 2">
    <name type="scientific">Candidatus Nitrospira neomarina</name>
    <dbReference type="NCBI Taxonomy" id="3020899"/>
    <lineage>
        <taxon>Bacteria</taxon>
        <taxon>Pseudomonadati</taxon>
        <taxon>Nitrospirota</taxon>
        <taxon>Nitrospiria</taxon>
        <taxon>Nitrospirales</taxon>
        <taxon>Nitrospiraceae</taxon>
        <taxon>Nitrospira</taxon>
    </lineage>
</organism>
<dbReference type="RefSeq" id="WP_312748798.1">
    <property type="nucleotide sequence ID" value="NZ_CP116968.1"/>
</dbReference>
<proteinExistence type="predicted"/>
<protein>
    <submittedName>
        <fullName evidence="1">Transposase</fullName>
    </submittedName>
</protein>
<dbReference type="EMBL" id="CP116968">
    <property type="protein sequence ID" value="WNM63968.1"/>
    <property type="molecule type" value="Genomic_DNA"/>
</dbReference>
<dbReference type="Gene3D" id="1.10.10.10">
    <property type="entry name" value="Winged helix-like DNA-binding domain superfamily/Winged helix DNA-binding domain"/>
    <property type="match status" value="1"/>
</dbReference>
<evidence type="ECO:0000313" key="1">
    <source>
        <dbReference type="EMBL" id="WNM63968.1"/>
    </source>
</evidence>